<dbReference type="AlphaFoldDB" id="A0A5N7MRY7"/>
<proteinExistence type="predicted"/>
<comment type="caution">
    <text evidence="1">The sequence shown here is derived from an EMBL/GenBank/DDBJ whole genome shotgun (WGS) entry which is preliminary data.</text>
</comment>
<dbReference type="RefSeq" id="WP_152716643.1">
    <property type="nucleotide sequence ID" value="NZ_VOSJ01000325.1"/>
</dbReference>
<evidence type="ECO:0000313" key="2">
    <source>
        <dbReference type="Proteomes" id="UP000403266"/>
    </source>
</evidence>
<dbReference type="Proteomes" id="UP000403266">
    <property type="component" value="Unassembled WGS sequence"/>
</dbReference>
<gene>
    <name evidence="1" type="ORF">FS320_32980</name>
</gene>
<sequence>MPLTGRFTLRRTIGGKIVLQVEEEVKRLWPFSRWHPAKRRWRDATIMDLAQPELRPLMDLRYKHGFEWLRIYGEPRGILQAGAGVVVRG</sequence>
<keyword evidence="2" id="KW-1185">Reference proteome</keyword>
<dbReference type="OrthoDB" id="8019321at2"/>
<organism evidence="1 2">
    <name type="scientific">Microvirga tunisiensis</name>
    <dbReference type="NCBI Taxonomy" id="2108360"/>
    <lineage>
        <taxon>Bacteria</taxon>
        <taxon>Pseudomonadati</taxon>
        <taxon>Pseudomonadota</taxon>
        <taxon>Alphaproteobacteria</taxon>
        <taxon>Hyphomicrobiales</taxon>
        <taxon>Methylobacteriaceae</taxon>
        <taxon>Microvirga</taxon>
    </lineage>
</organism>
<reference evidence="1 2" key="1">
    <citation type="journal article" date="2019" name="Syst. Appl. Microbiol.">
        <title>Microvirga tunisiensis sp. nov., a root nodule symbiotic bacterium isolated from Lupinus micranthus and L. luteus grown in Northern Tunisia.</title>
        <authorList>
            <person name="Msaddak A."/>
            <person name="Rejili M."/>
            <person name="Duran D."/>
            <person name="Mars M."/>
            <person name="Palacios J.M."/>
            <person name="Ruiz-Argueso T."/>
            <person name="Rey L."/>
            <person name="Imperial J."/>
        </authorList>
    </citation>
    <scope>NUCLEOTIDE SEQUENCE [LARGE SCALE GENOMIC DNA]</scope>
    <source>
        <strain evidence="1 2">Lmie10</strain>
    </source>
</reference>
<accession>A0A5N7MRY7</accession>
<evidence type="ECO:0000313" key="1">
    <source>
        <dbReference type="EMBL" id="MPR29762.1"/>
    </source>
</evidence>
<name>A0A5N7MRY7_9HYPH</name>
<dbReference type="EMBL" id="VOSK01000266">
    <property type="protein sequence ID" value="MPR29762.1"/>
    <property type="molecule type" value="Genomic_DNA"/>
</dbReference>
<protein>
    <submittedName>
        <fullName evidence="1">Uncharacterized protein</fullName>
    </submittedName>
</protein>